<name>A0ABY1QH08_9SPHN</name>
<gene>
    <name evidence="1" type="ORF">SAMN06296065_105102</name>
</gene>
<proteinExistence type="predicted"/>
<evidence type="ECO:0000313" key="2">
    <source>
        <dbReference type="Proteomes" id="UP001157910"/>
    </source>
</evidence>
<dbReference type="EMBL" id="FXUI01000005">
    <property type="protein sequence ID" value="SMP69452.1"/>
    <property type="molecule type" value="Genomic_DNA"/>
</dbReference>
<keyword evidence="2" id="KW-1185">Reference proteome</keyword>
<dbReference type="Pfam" id="PF12096">
    <property type="entry name" value="DUF3572"/>
    <property type="match status" value="1"/>
</dbReference>
<evidence type="ECO:0000313" key="1">
    <source>
        <dbReference type="EMBL" id="SMP69452.1"/>
    </source>
</evidence>
<sequence>MLAEQSRADRFLSLTGLTPDELRASLMERGTLTAVLDFLASHEPDLLAAADALGIKPEALVAARARLGA</sequence>
<comment type="caution">
    <text evidence="1">The sequence shown here is derived from an EMBL/GenBank/DDBJ whole genome shotgun (WGS) entry which is preliminary data.</text>
</comment>
<evidence type="ECO:0008006" key="3">
    <source>
        <dbReference type="Google" id="ProtNLM"/>
    </source>
</evidence>
<protein>
    <recommendedName>
        <fullName evidence="3">DUF3572 family protein</fullName>
    </recommendedName>
</protein>
<dbReference type="InterPro" id="IPR021955">
    <property type="entry name" value="DUF3572"/>
</dbReference>
<reference evidence="1 2" key="1">
    <citation type="submission" date="2017-05" db="EMBL/GenBank/DDBJ databases">
        <authorList>
            <person name="Varghese N."/>
            <person name="Submissions S."/>
        </authorList>
    </citation>
    <scope>NUCLEOTIDE SEQUENCE [LARGE SCALE GENOMIC DNA]</scope>
    <source>
        <strain evidence="1 2">SM16</strain>
    </source>
</reference>
<accession>A0ABY1QH08</accession>
<dbReference type="Proteomes" id="UP001157910">
    <property type="component" value="Unassembled WGS sequence"/>
</dbReference>
<organism evidence="1 2">
    <name type="scientific">Novosphingobium panipatense</name>
    <dbReference type="NCBI Taxonomy" id="428991"/>
    <lineage>
        <taxon>Bacteria</taxon>
        <taxon>Pseudomonadati</taxon>
        <taxon>Pseudomonadota</taxon>
        <taxon>Alphaproteobacteria</taxon>
        <taxon>Sphingomonadales</taxon>
        <taxon>Sphingomonadaceae</taxon>
        <taxon>Novosphingobium</taxon>
    </lineage>
</organism>